<dbReference type="InterPro" id="IPR044925">
    <property type="entry name" value="His-Me_finger_sf"/>
</dbReference>
<gene>
    <name evidence="2" type="ORF">LCGC14_0378510</name>
</gene>
<name>A0A0F9WBP9_9ZZZZ</name>
<proteinExistence type="predicted"/>
<dbReference type="SUPFAM" id="SSF54060">
    <property type="entry name" value="His-Me finger endonucleases"/>
    <property type="match status" value="1"/>
</dbReference>
<reference evidence="2" key="1">
    <citation type="journal article" date="2015" name="Nature">
        <title>Complex archaea that bridge the gap between prokaryotes and eukaryotes.</title>
        <authorList>
            <person name="Spang A."/>
            <person name="Saw J.H."/>
            <person name="Jorgensen S.L."/>
            <person name="Zaremba-Niedzwiedzka K."/>
            <person name="Martijn J."/>
            <person name="Lind A.E."/>
            <person name="van Eijk R."/>
            <person name="Schleper C."/>
            <person name="Guy L."/>
            <person name="Ettema T.J."/>
        </authorList>
    </citation>
    <scope>NUCLEOTIDE SEQUENCE</scope>
</reference>
<sequence>MKRFWSKVDKHGPLYEGTPCWLWTGAIRFGYGQFKIEGKVKAAHRLTYKLLRGPIPSELELDHLCRVKHCVNPGHLEAVTHIENLRRGIRTCPSKTHCINGHSIENVKVAHRRRRCMICQRGYNRKYNARRKQQEAIT</sequence>
<organism evidence="2">
    <name type="scientific">marine sediment metagenome</name>
    <dbReference type="NCBI Taxonomy" id="412755"/>
    <lineage>
        <taxon>unclassified sequences</taxon>
        <taxon>metagenomes</taxon>
        <taxon>ecological metagenomes</taxon>
    </lineage>
</organism>
<dbReference type="InterPro" id="IPR044930">
    <property type="entry name" value="Homing_endonuclease_His-Me"/>
</dbReference>
<accession>A0A0F9WBP9</accession>
<dbReference type="EMBL" id="LAZR01000306">
    <property type="protein sequence ID" value="KKN75613.1"/>
    <property type="molecule type" value="Genomic_DNA"/>
</dbReference>
<feature type="domain" description="HNH nuclease" evidence="1">
    <location>
        <begin position="41"/>
        <end position="86"/>
    </location>
</feature>
<dbReference type="Gene3D" id="3.90.75.10">
    <property type="entry name" value="Homing Intron 3 (I-ppo) Encoded Endonuclease, Chain A"/>
    <property type="match status" value="1"/>
</dbReference>
<dbReference type="InterPro" id="IPR003615">
    <property type="entry name" value="HNH_nuc"/>
</dbReference>
<comment type="caution">
    <text evidence="2">The sequence shown here is derived from an EMBL/GenBank/DDBJ whole genome shotgun (WGS) entry which is preliminary data.</text>
</comment>
<dbReference type="Pfam" id="PF13392">
    <property type="entry name" value="HNH_3"/>
    <property type="match status" value="1"/>
</dbReference>
<dbReference type="AlphaFoldDB" id="A0A0F9WBP9"/>
<protein>
    <recommendedName>
        <fullName evidence="1">HNH nuclease domain-containing protein</fullName>
    </recommendedName>
</protein>
<evidence type="ECO:0000313" key="2">
    <source>
        <dbReference type="EMBL" id="KKN75613.1"/>
    </source>
</evidence>
<evidence type="ECO:0000259" key="1">
    <source>
        <dbReference type="Pfam" id="PF13392"/>
    </source>
</evidence>
<dbReference type="GO" id="GO:0004519">
    <property type="term" value="F:endonuclease activity"/>
    <property type="evidence" value="ECO:0007669"/>
    <property type="project" value="InterPro"/>
</dbReference>